<evidence type="ECO:0000313" key="2">
    <source>
        <dbReference type="Proteomes" id="UP000440773"/>
    </source>
</evidence>
<protein>
    <recommendedName>
        <fullName evidence="3">HAD family hydrolase</fullName>
    </recommendedName>
</protein>
<dbReference type="AlphaFoldDB" id="A0A414KRG1"/>
<dbReference type="Proteomes" id="UP000440773">
    <property type="component" value="Unassembled WGS sequence"/>
</dbReference>
<reference evidence="1 2" key="1">
    <citation type="journal article" date="2019" name="Nat. Med.">
        <title>A library of human gut bacterial isolates paired with longitudinal multiomics data enables mechanistic microbiome research.</title>
        <authorList>
            <person name="Poyet M."/>
            <person name="Groussin M."/>
            <person name="Gibbons S.M."/>
            <person name="Avila-Pacheco J."/>
            <person name="Jiang X."/>
            <person name="Kearney S.M."/>
            <person name="Perrotta A.R."/>
            <person name="Berdy B."/>
            <person name="Zhao S."/>
            <person name="Lieberman T.D."/>
            <person name="Swanson P.K."/>
            <person name="Smith M."/>
            <person name="Roesemann S."/>
            <person name="Alexander J.E."/>
            <person name="Rich S.A."/>
            <person name="Livny J."/>
            <person name="Vlamakis H."/>
            <person name="Clish C."/>
            <person name="Bullock K."/>
            <person name="Deik A."/>
            <person name="Scott J."/>
            <person name="Pierce K.A."/>
            <person name="Xavier R.J."/>
            <person name="Alm E.J."/>
        </authorList>
    </citation>
    <scope>NUCLEOTIDE SEQUENCE [LARGE SCALE GENOMIC DNA]</scope>
    <source>
        <strain evidence="1 2">BIOML-A17</strain>
    </source>
</reference>
<sequence length="648" mass="75870">MKSFSFDIFDTCLVRSCGQPAIVFDLLAYRVLGNNDTVSHYIEFARIRREAETKARMSSAREEVTLDEIYSFCDFNGLTLTENEAIAVEEMKLEKELLYPVKKMLDKITGLHNQGISVAFISDMYLPESFILELLCLHGFWKEGDTLYLSSSWGKTKHSGTLYNCVVHPAKRTRQWHHYGDNIYSDFGVALRKGIIPHRVRYSFIKSEVSLIKTEFSPFFCVNQIMAGMSRAIRLGEGYNNAQTEFAIEYIAPLYTSFVWKILEDAQKRNITQLFFLARDGYLLYKIAEKYIDHFPDIKIEYIYVSRKVLYFPGLGKLDCDSFLAFLQLRGEESLREIFEKAGIEIEQIPDIDILKEINPERSLSLVESERILRKAFECIDFVKYMQNIKEEQRRRLIAYWQQVGLATCTSTSGIVDLRGTRKSHVIINRILSDSHHNSVFGYYLEVMKNRVDWKPADDYFALLFEERYSINIHLGSIAEISGILEQYFSITTQGRTEAYQWDANKKVIPIFGMKENERLAKGISYLHEHLVGLYTDMYIKNRLYLYNDKVIDVAIKKLAAFAHSPRYSYLKFLRTIYFSNGNYTYRPIVTRLTFKDMFYLIFNRKKLIQRFEWIRGTLILSFPFLRRPIIAMLDMNLVKKLINRLKA</sequence>
<dbReference type="Gene3D" id="1.10.150.400">
    <property type="match status" value="1"/>
</dbReference>
<proteinExistence type="predicted"/>
<dbReference type="RefSeq" id="WP_117986210.1">
    <property type="nucleotide sequence ID" value="NZ_JAQDRC010000072.1"/>
</dbReference>
<evidence type="ECO:0000313" key="1">
    <source>
        <dbReference type="EMBL" id="KAB5278745.1"/>
    </source>
</evidence>
<dbReference type="EMBL" id="WCLP01000080">
    <property type="protein sequence ID" value="KAB5278745.1"/>
    <property type="molecule type" value="Genomic_DNA"/>
</dbReference>
<comment type="caution">
    <text evidence="1">The sequence shown here is derived from an EMBL/GenBank/DDBJ whole genome shotgun (WGS) entry which is preliminary data.</text>
</comment>
<accession>A0A414KRG1</accession>
<dbReference type="Gene3D" id="3.40.50.1000">
    <property type="entry name" value="HAD superfamily/HAD-like"/>
    <property type="match status" value="1"/>
</dbReference>
<dbReference type="InterPro" id="IPR023214">
    <property type="entry name" value="HAD_sf"/>
</dbReference>
<evidence type="ECO:0008006" key="3">
    <source>
        <dbReference type="Google" id="ProtNLM"/>
    </source>
</evidence>
<gene>
    <name evidence="1" type="ORF">F9962_17770</name>
</gene>
<organism evidence="1 2">
    <name type="scientific">Bacteroides stercoris</name>
    <dbReference type="NCBI Taxonomy" id="46506"/>
    <lineage>
        <taxon>Bacteria</taxon>
        <taxon>Pseudomonadati</taxon>
        <taxon>Bacteroidota</taxon>
        <taxon>Bacteroidia</taxon>
        <taxon>Bacteroidales</taxon>
        <taxon>Bacteroidaceae</taxon>
        <taxon>Bacteroides</taxon>
    </lineage>
</organism>
<name>A0A414KRG1_BACSE</name>